<dbReference type="SUPFAM" id="SSF50998">
    <property type="entry name" value="Quinoprotein alcohol dehydrogenase-like"/>
    <property type="match status" value="2"/>
</dbReference>
<keyword evidence="2" id="KW-0472">Membrane</keyword>
<dbReference type="Proteomes" id="UP000822993">
    <property type="component" value="Unassembled WGS sequence"/>
</dbReference>
<dbReference type="InterPro" id="IPR002372">
    <property type="entry name" value="PQQ_rpt_dom"/>
</dbReference>
<evidence type="ECO:0000313" key="4">
    <source>
        <dbReference type="EMBL" id="MBE7701928.1"/>
    </source>
</evidence>
<dbReference type="RefSeq" id="WP_193721141.1">
    <property type="nucleotide sequence ID" value="NZ_JACSPN010000028.1"/>
</dbReference>
<name>A0A9D5UBA0_9CELL</name>
<dbReference type="InterPro" id="IPR011047">
    <property type="entry name" value="Quinoprotein_ADH-like_sf"/>
</dbReference>
<keyword evidence="2" id="KW-1133">Transmembrane helix</keyword>
<sequence length="550" mass="57429">MAPRRREQDAHAVELVEVTELDDDFDAGSGPTGPPSAAGSRRARPQGPRPPSTPRPVDRSDERSVQDPAGPGQEDAHDPRRRWHVPGLVVLGAVLLVGGMGASLVAGGAIERERADRVAAQVGGLWPVADEPVPVWRAPTGAAWPAAVDGQVVIVEPGGVVTARDVVTGEEVWTADLPTGTTTCGPDLLDPHAAGSPLVCVTARGETAGTGRPDDGFPLLVTVLDRTGGTVGSRGLGDGVLAAAPLADGLVATASRGDGGVVVTWEGALDGAATRSRALEGAQVPTDAVGSPGDGEAAGTPGRTDHVELMSMRGLLHVRTVDASATFDAAGDRAGERLRSQGPPGGWADGGALAGDLSVRVSTDDGSGQGDVVDVLGPDGRTRLRMPGEPFVPEITGGVPPRVVVVRMPGFTGYDVVSGRRLWHREEWPEVLWLQTEDVVVVESGSRLIALETGTGRELWRRWLTTEIVRAFTDGDSLLLVTSGDGFDPPPDPTSTGVVSMNLFDGHVEWRQTFDGERHEIVAAQGMLFAVTRSEVMRLGRGSRGSKWET</sequence>
<keyword evidence="2" id="KW-0812">Transmembrane</keyword>
<dbReference type="EMBL" id="JACSPN010000028">
    <property type="protein sequence ID" value="MBE7701928.1"/>
    <property type="molecule type" value="Genomic_DNA"/>
</dbReference>
<evidence type="ECO:0000256" key="2">
    <source>
        <dbReference type="SAM" id="Phobius"/>
    </source>
</evidence>
<evidence type="ECO:0000259" key="3">
    <source>
        <dbReference type="Pfam" id="PF13360"/>
    </source>
</evidence>
<keyword evidence="5" id="KW-1185">Reference proteome</keyword>
<feature type="region of interest" description="Disordered" evidence="1">
    <location>
        <begin position="281"/>
        <end position="300"/>
    </location>
</feature>
<dbReference type="Pfam" id="PF13360">
    <property type="entry name" value="PQQ_2"/>
    <property type="match status" value="1"/>
</dbReference>
<feature type="region of interest" description="Disordered" evidence="1">
    <location>
        <begin position="19"/>
        <end position="81"/>
    </location>
</feature>
<feature type="domain" description="Pyrrolo-quinoline quinone repeat" evidence="3">
    <location>
        <begin position="368"/>
        <end position="548"/>
    </location>
</feature>
<reference evidence="4 5" key="1">
    <citation type="submission" date="2020-08" db="EMBL/GenBank/DDBJ databases">
        <title>A Genomic Blueprint of the Chicken Gut Microbiome.</title>
        <authorList>
            <person name="Gilroy R."/>
            <person name="Ravi A."/>
            <person name="Getino M."/>
            <person name="Pursley I."/>
            <person name="Horton D.L."/>
            <person name="Alikhan N.-F."/>
            <person name="Baker D."/>
            <person name="Gharbi K."/>
            <person name="Hall N."/>
            <person name="Watson M."/>
            <person name="Adriaenssens E.M."/>
            <person name="Foster-Nyarko E."/>
            <person name="Jarju S."/>
            <person name="Secka A."/>
            <person name="Antonio M."/>
            <person name="Oren A."/>
            <person name="Chaudhuri R."/>
            <person name="La Ragione R.M."/>
            <person name="Hildebrand F."/>
            <person name="Pallen M.J."/>
        </authorList>
    </citation>
    <scope>NUCLEOTIDE SEQUENCE [LARGE SCALE GENOMIC DNA]</scope>
    <source>
        <strain evidence="4 5">Sa1BUA8</strain>
    </source>
</reference>
<evidence type="ECO:0000256" key="1">
    <source>
        <dbReference type="SAM" id="MobiDB-lite"/>
    </source>
</evidence>
<evidence type="ECO:0000313" key="5">
    <source>
        <dbReference type="Proteomes" id="UP000822993"/>
    </source>
</evidence>
<dbReference type="InterPro" id="IPR015943">
    <property type="entry name" value="WD40/YVTN_repeat-like_dom_sf"/>
</dbReference>
<feature type="compositionally biased region" description="Basic and acidic residues" evidence="1">
    <location>
        <begin position="56"/>
        <end position="65"/>
    </location>
</feature>
<accession>A0A9D5UBA0</accession>
<feature type="transmembrane region" description="Helical" evidence="2">
    <location>
        <begin position="88"/>
        <end position="110"/>
    </location>
</feature>
<gene>
    <name evidence="4" type="ORF">H9623_16665</name>
</gene>
<comment type="caution">
    <text evidence="4">The sequence shown here is derived from an EMBL/GenBank/DDBJ whole genome shotgun (WGS) entry which is preliminary data.</text>
</comment>
<proteinExistence type="predicted"/>
<organism evidence="4 5">
    <name type="scientific">Oerskovia douganii</name>
    <dbReference type="NCBI Taxonomy" id="2762210"/>
    <lineage>
        <taxon>Bacteria</taxon>
        <taxon>Bacillati</taxon>
        <taxon>Actinomycetota</taxon>
        <taxon>Actinomycetes</taxon>
        <taxon>Micrococcales</taxon>
        <taxon>Cellulomonadaceae</taxon>
        <taxon>Oerskovia</taxon>
    </lineage>
</organism>
<dbReference type="AlphaFoldDB" id="A0A9D5UBA0"/>
<dbReference type="Gene3D" id="2.130.10.10">
    <property type="entry name" value="YVTN repeat-like/Quinoprotein amine dehydrogenase"/>
    <property type="match status" value="1"/>
</dbReference>
<protein>
    <submittedName>
        <fullName evidence="4">PQQ-binding-like beta-propeller repeat protein</fullName>
    </submittedName>
</protein>